<feature type="region of interest" description="Disordered" evidence="9">
    <location>
        <begin position="981"/>
        <end position="1058"/>
    </location>
</feature>
<dbReference type="OrthoDB" id="5364245at2759"/>
<keyword evidence="5" id="KW-0234">DNA repair</keyword>
<dbReference type="GO" id="GO:0005634">
    <property type="term" value="C:nucleus"/>
    <property type="evidence" value="ECO:0007669"/>
    <property type="project" value="UniProtKB-SubCell"/>
</dbReference>
<feature type="compositionally biased region" description="Polar residues" evidence="9">
    <location>
        <begin position="566"/>
        <end position="583"/>
    </location>
</feature>
<dbReference type="GO" id="GO:0006281">
    <property type="term" value="P:DNA repair"/>
    <property type="evidence" value="ECO:0007669"/>
    <property type="project" value="UniProtKB-KW"/>
</dbReference>
<dbReference type="Pfam" id="PF13921">
    <property type="entry name" value="Myb_DNA-bind_6"/>
    <property type="match status" value="1"/>
</dbReference>
<dbReference type="Proteomes" id="UP000243876">
    <property type="component" value="Unassembled WGS sequence"/>
</dbReference>
<dbReference type="AlphaFoldDB" id="A0A0D6EG85"/>
<organism evidence="13 14">
    <name type="scientific">Sporidiobolus salmonicolor</name>
    <name type="common">Yeast-like fungus</name>
    <name type="synonym">Sporobolomyces salmonicolor</name>
    <dbReference type="NCBI Taxonomy" id="5005"/>
    <lineage>
        <taxon>Eukaryota</taxon>
        <taxon>Fungi</taxon>
        <taxon>Dikarya</taxon>
        <taxon>Basidiomycota</taxon>
        <taxon>Pucciniomycotina</taxon>
        <taxon>Microbotryomycetes</taxon>
        <taxon>Sporidiobolales</taxon>
        <taxon>Sporidiobolaceae</taxon>
        <taxon>Sporobolomyces</taxon>
    </lineage>
</organism>
<dbReference type="PANTHER" id="PTHR46459">
    <property type="entry name" value="E1A-BINDING PROTEIN P400-RELATED"/>
    <property type="match status" value="1"/>
</dbReference>
<evidence type="ECO:0000256" key="3">
    <source>
        <dbReference type="ARBA" id="ARBA00022763"/>
    </source>
</evidence>
<dbReference type="GO" id="GO:0003682">
    <property type="term" value="F:chromatin binding"/>
    <property type="evidence" value="ECO:0007669"/>
    <property type="project" value="TreeGrafter"/>
</dbReference>
<dbReference type="Pfam" id="PF07529">
    <property type="entry name" value="HSA"/>
    <property type="match status" value="1"/>
</dbReference>
<accession>A0A0D6EG85</accession>
<dbReference type="CDD" id="cd00167">
    <property type="entry name" value="SANT"/>
    <property type="match status" value="1"/>
</dbReference>
<feature type="compositionally biased region" description="Low complexity" evidence="9">
    <location>
        <begin position="189"/>
        <end position="227"/>
    </location>
</feature>
<dbReference type="PANTHER" id="PTHR46459:SF1">
    <property type="entry name" value="E1A-BINDING PROTEIN P400"/>
    <property type="match status" value="1"/>
</dbReference>
<feature type="domain" description="HTH myb-type" evidence="12">
    <location>
        <begin position="772"/>
        <end position="827"/>
    </location>
</feature>
<feature type="compositionally biased region" description="Acidic residues" evidence="9">
    <location>
        <begin position="149"/>
        <end position="167"/>
    </location>
</feature>
<sequence length="1121" mass="120687">MAKAQSASDDVQAIPDQVDYLWLRNQAIEPCETKVATLAAERHEQLADLFIAVRDKPRPNDFEAGLKGRKRRRLAAVADGDKQVKEEPLEGADDFLRRFSDAKSLRELDLSLPPLSPSPPPPQADAAAFPTSATAPLSVPSLKVGEMAVDSDEDADADGEEEDEEMAVAEALAPPRVALTTTAGNVDSGAGPAGTPAEAAAVVPSPAHVASPSAPQPPAQAATGSLADSTALTAAASATVLPSLSESQTQPSQPPAVAPSLLTAAPSPAPSSPQPPVASTSAYVTPQPYTSLFGIHEISSDYVDSLPPIPHDILRNRLNTSLALRANTKKSNKSASATSSSTSLVQPDLYKLHHIGAKTFLGPGKRVHNALSTHEWDVGIDEMKAIRAFERIEQLKAEKRWSFRQPKKQRVGVVPKAHRDYLLDEMRWMHTDFRQEMRWKIVTAYKLARACRAWKRASTDDRPNLCVRVRPPRFLNPDAKGKEKAPGEEIDVDLDMTTDDVEFAPKTEKGKERAQLEEDVDAEGEEDADGEVDDARPAPPAAASASGTPLPPSASNGAPGLGKAGGSSSNESTLPPTPGNLSRAQQAQLEAAKAHAQAQHIQELINFRNPIFDFDADETVIDPLLLAALRDARDNLSGEAQSLVELDLAALFPDLPLYSDFILAEDANMARRVEDSSAWMGRLANVTRLLETKPLLVSTMQPGRTKTRMGWTEETAAVLEDIEPPVDPREQPPTTSSVLFLGRKPKDVITGEVLVRPPPVPQPDIRASSILWLPEEDAKLLALQKQYGFNWPLIAEVFNSVTQRPASDHRLPWDCYDRWDRLVGPGSKKVLPDGTEISVPAPEYIPPVDKMGRQAPMVGNGSKKNARHVTILDAMKKVQKKREAYAAKQPPPGFPRRINMSMHESHNLPPRPVWSPMEWSVYKMEQEAQKLRLRQAQQQAQAAAHAQQQAAAAQAVAAQQVCRPHRLLLCSSVDAHSLSLGSQNGMRYQPQTPINPPRPPGPTTTRPASSPPAMAAAAAQAAARASPTSNVNGTPASNVSPSPAPAQIPLQLPNGTPQLTPEQLQMLQQRQQALLQAQAHHAQRQAQAQAQAAAAAQVAASGHEWGGGGARKRVNSARGSG</sequence>
<evidence type="ECO:0000313" key="14">
    <source>
        <dbReference type="Proteomes" id="UP000243876"/>
    </source>
</evidence>
<feature type="region of interest" description="Disordered" evidence="9">
    <location>
        <begin position="148"/>
        <end position="227"/>
    </location>
</feature>
<feature type="domain" description="HSA" evidence="11">
    <location>
        <begin position="406"/>
        <end position="484"/>
    </location>
</feature>
<evidence type="ECO:0000256" key="4">
    <source>
        <dbReference type="ARBA" id="ARBA00022853"/>
    </source>
</evidence>
<evidence type="ECO:0000256" key="1">
    <source>
        <dbReference type="ARBA" id="ARBA00004123"/>
    </source>
</evidence>
<feature type="domain" description="Myb-like" evidence="10">
    <location>
        <begin position="772"/>
        <end position="823"/>
    </location>
</feature>
<dbReference type="InterPro" id="IPR009057">
    <property type="entry name" value="Homeodomain-like_sf"/>
</dbReference>
<feature type="compositionally biased region" description="Low complexity" evidence="9">
    <location>
        <begin position="1003"/>
        <end position="1028"/>
    </location>
</feature>
<comment type="similarity">
    <text evidence="2">Belongs to the EAF1 family.</text>
</comment>
<dbReference type="PROSITE" id="PS50090">
    <property type="entry name" value="MYB_LIKE"/>
    <property type="match status" value="1"/>
</dbReference>
<evidence type="ECO:0000256" key="6">
    <source>
        <dbReference type="ARBA" id="ARBA00023242"/>
    </source>
</evidence>
<feature type="region of interest" description="Disordered" evidence="9">
    <location>
        <begin position="1099"/>
        <end position="1121"/>
    </location>
</feature>
<dbReference type="Gene3D" id="1.10.10.60">
    <property type="entry name" value="Homeodomain-like"/>
    <property type="match status" value="1"/>
</dbReference>
<feature type="compositionally biased region" description="Pro residues" evidence="9">
    <location>
        <begin position="993"/>
        <end position="1002"/>
    </location>
</feature>
<evidence type="ECO:0000256" key="8">
    <source>
        <dbReference type="ARBA" id="ARBA00029670"/>
    </source>
</evidence>
<evidence type="ECO:0000256" key="5">
    <source>
        <dbReference type="ARBA" id="ARBA00023204"/>
    </source>
</evidence>
<feature type="compositionally biased region" description="Acidic residues" evidence="9">
    <location>
        <begin position="488"/>
        <end position="502"/>
    </location>
</feature>
<dbReference type="SUPFAM" id="SSF46689">
    <property type="entry name" value="Homeodomain-like"/>
    <property type="match status" value="1"/>
</dbReference>
<gene>
    <name evidence="13" type="primary">SPOSA6832_00473</name>
</gene>
<proteinExistence type="inferred from homology"/>
<evidence type="ECO:0000313" key="13">
    <source>
        <dbReference type="EMBL" id="CEQ38984.1"/>
    </source>
</evidence>
<comment type="subcellular location">
    <subcellularLocation>
        <location evidence="1">Nucleus</location>
    </subcellularLocation>
</comment>
<keyword evidence="14" id="KW-1185">Reference proteome</keyword>
<protein>
    <recommendedName>
        <fullName evidence="8">Vacuolar import and degradation protein 21</fullName>
    </recommendedName>
</protein>
<feature type="compositionally biased region" description="Acidic residues" evidence="9">
    <location>
        <begin position="517"/>
        <end position="532"/>
    </location>
</feature>
<keyword evidence="6" id="KW-0539">Nucleus</keyword>
<dbReference type="InterPro" id="IPR017930">
    <property type="entry name" value="Myb_dom"/>
</dbReference>
<dbReference type="InterPro" id="IPR001005">
    <property type="entry name" value="SANT/Myb"/>
</dbReference>
<evidence type="ECO:0000259" key="10">
    <source>
        <dbReference type="PROSITE" id="PS50090"/>
    </source>
</evidence>
<name>A0A0D6EG85_SPOSA</name>
<dbReference type="GO" id="GO:0006325">
    <property type="term" value="P:chromatin organization"/>
    <property type="evidence" value="ECO:0007669"/>
    <property type="project" value="UniProtKB-KW"/>
</dbReference>
<comment type="function">
    <text evidence="7">Component of the NuA4 histone acetyltransferase complex which is involved in transcriptional activation of selected genes principally by acetylation of nucleosomal histone H4 and H2A. The NuA4 complex is also involved in DNA repair.</text>
</comment>
<reference evidence="14" key="1">
    <citation type="submission" date="2015-02" db="EMBL/GenBank/DDBJ databases">
        <authorList>
            <person name="Gon?alves P."/>
        </authorList>
    </citation>
    <scope>NUCLEOTIDE SEQUENCE [LARGE SCALE GENOMIC DNA]</scope>
</reference>
<evidence type="ECO:0000259" key="12">
    <source>
        <dbReference type="PROSITE" id="PS51294"/>
    </source>
</evidence>
<keyword evidence="3" id="KW-0227">DNA damage</keyword>
<feature type="region of interest" description="Disordered" evidence="9">
    <location>
        <begin position="242"/>
        <end position="282"/>
    </location>
</feature>
<evidence type="ECO:0000256" key="9">
    <source>
        <dbReference type="SAM" id="MobiDB-lite"/>
    </source>
</evidence>
<evidence type="ECO:0000256" key="7">
    <source>
        <dbReference type="ARBA" id="ARBA00025178"/>
    </source>
</evidence>
<feature type="region of interest" description="Disordered" evidence="9">
    <location>
        <begin position="467"/>
        <end position="591"/>
    </location>
</feature>
<keyword evidence="4" id="KW-0156">Chromatin regulator</keyword>
<dbReference type="InterPro" id="IPR014012">
    <property type="entry name" value="HSA_dom"/>
</dbReference>
<feature type="compositionally biased region" description="Pro residues" evidence="9">
    <location>
        <begin position="267"/>
        <end position="276"/>
    </location>
</feature>
<feature type="compositionally biased region" description="Basic and acidic residues" evidence="9">
    <location>
        <begin position="503"/>
        <end position="516"/>
    </location>
</feature>
<evidence type="ECO:0000256" key="2">
    <source>
        <dbReference type="ARBA" id="ARBA00008913"/>
    </source>
</evidence>
<dbReference type="EMBL" id="CENE01000001">
    <property type="protein sequence ID" value="CEQ38984.1"/>
    <property type="molecule type" value="Genomic_DNA"/>
</dbReference>
<dbReference type="PROSITE" id="PS51204">
    <property type="entry name" value="HSA"/>
    <property type="match status" value="1"/>
</dbReference>
<dbReference type="PROSITE" id="PS51294">
    <property type="entry name" value="HTH_MYB"/>
    <property type="match status" value="1"/>
</dbReference>
<evidence type="ECO:0000259" key="11">
    <source>
        <dbReference type="PROSITE" id="PS51204"/>
    </source>
</evidence>
<dbReference type="GO" id="GO:0035267">
    <property type="term" value="C:NuA4 histone acetyltransferase complex"/>
    <property type="evidence" value="ECO:0007669"/>
    <property type="project" value="UniProtKB-ARBA"/>
</dbReference>
<dbReference type="SMART" id="SM00717">
    <property type="entry name" value="SANT"/>
    <property type="match status" value="1"/>
</dbReference>